<accession>A0A2N8PV57</accession>
<evidence type="ECO:0000313" key="4">
    <source>
        <dbReference type="Proteomes" id="UP000316316"/>
    </source>
</evidence>
<evidence type="ECO:0000313" key="1">
    <source>
        <dbReference type="EMBL" id="RVU95142.1"/>
    </source>
</evidence>
<reference evidence="1 3" key="2">
    <citation type="submission" date="2018-12" db="EMBL/GenBank/DDBJ databases">
        <title>A novel vanA-carrying plasmid in a clinical isolate of Enterococcus avium.</title>
        <authorList>
            <person name="Bernasconi O.J."/>
            <person name="Luzzaro F."/>
            <person name="Endimiani A."/>
        </authorList>
    </citation>
    <scope>NUCLEOTIDE SEQUENCE [LARGE SCALE GENOMIC DNA]</scope>
    <source>
        <strain evidence="1 3">LC0559/18</strain>
    </source>
</reference>
<reference evidence="2 4" key="1">
    <citation type="submission" date="2017-10" db="EMBL/GenBank/DDBJ databases">
        <title>FDA dAtabase for Regulatory Grade micrObial Sequences (FDA-ARGOS): Supporting development and validation of Infectious Disease Dx tests.</title>
        <authorList>
            <person name="Campos J."/>
            <person name="Goldberg B."/>
            <person name="Tallon L.J."/>
            <person name="Sadzewicz L."/>
            <person name="Sengamalay N."/>
            <person name="Ott S."/>
            <person name="Godinez A."/>
            <person name="Nagaraj S."/>
            <person name="Vyas G."/>
            <person name="Aluvathingal J."/>
            <person name="Nadendla S."/>
            <person name="Geyer C."/>
            <person name="Nandy P."/>
            <person name="Hobson J."/>
            <person name="Sichtig H."/>
        </authorList>
    </citation>
    <scope>NUCLEOTIDE SEQUENCE [LARGE SCALE GENOMIC DNA]</scope>
    <source>
        <strain evidence="2 4">FDAARGOS_185</strain>
    </source>
</reference>
<evidence type="ECO:0000313" key="2">
    <source>
        <dbReference type="EMBL" id="TRZ34141.1"/>
    </source>
</evidence>
<dbReference type="Proteomes" id="UP000288388">
    <property type="component" value="Unassembled WGS sequence"/>
</dbReference>
<proteinExistence type="predicted"/>
<dbReference type="EMBL" id="RYZS01000001">
    <property type="protein sequence ID" value="RVU95142.1"/>
    <property type="molecule type" value="Genomic_DNA"/>
</dbReference>
<gene>
    <name evidence="2" type="ORF">AUF17_08590</name>
    <name evidence="1" type="ORF">EK398_10055</name>
</gene>
<sequence>MENFQEKLAQLPTEIKRAWSVGFVFVKENDHYWHFPARQWSEQQIQDYFLDRFGKTSTFKLYPELKLKHLIVKDMPALLVVVPYEPRKESI</sequence>
<protein>
    <submittedName>
        <fullName evidence="1">Uncharacterized protein</fullName>
    </submittedName>
</protein>
<dbReference type="Proteomes" id="UP000316316">
    <property type="component" value="Unassembled WGS sequence"/>
</dbReference>
<name>A0A2N8PV57_ENTAV</name>
<organism evidence="1 3">
    <name type="scientific">Enterococcus avium</name>
    <name type="common">Streptococcus avium</name>
    <dbReference type="NCBI Taxonomy" id="33945"/>
    <lineage>
        <taxon>Bacteria</taxon>
        <taxon>Bacillati</taxon>
        <taxon>Bacillota</taxon>
        <taxon>Bacilli</taxon>
        <taxon>Lactobacillales</taxon>
        <taxon>Enterococcaceae</taxon>
        <taxon>Enterococcus</taxon>
    </lineage>
</organism>
<comment type="caution">
    <text evidence="1">The sequence shown here is derived from an EMBL/GenBank/DDBJ whole genome shotgun (WGS) entry which is preliminary data.</text>
</comment>
<dbReference type="RefSeq" id="WP_102871140.1">
    <property type="nucleotide sequence ID" value="NZ_CAAKNX010000163.1"/>
</dbReference>
<dbReference type="AlphaFoldDB" id="A0A2N8PV57"/>
<evidence type="ECO:0000313" key="3">
    <source>
        <dbReference type="Proteomes" id="UP000288388"/>
    </source>
</evidence>
<dbReference type="EMBL" id="PDXQ01000001">
    <property type="protein sequence ID" value="TRZ34141.1"/>
    <property type="molecule type" value="Genomic_DNA"/>
</dbReference>